<keyword evidence="3" id="KW-0732">Signal</keyword>
<feature type="domain" description="SpaA-like prealbumin fold" evidence="6">
    <location>
        <begin position="325"/>
        <end position="417"/>
    </location>
</feature>
<comment type="caution">
    <text evidence="7">The sequence shown here is derived from an EMBL/GenBank/DDBJ whole genome shotgun (WGS) entry which is preliminary data.</text>
</comment>
<dbReference type="SUPFAM" id="SSF49478">
    <property type="entry name" value="Cna protein B-type domain"/>
    <property type="match status" value="1"/>
</dbReference>
<feature type="domain" description="Thioester" evidence="5">
    <location>
        <begin position="78"/>
        <end position="178"/>
    </location>
</feature>
<reference evidence="7 8" key="1">
    <citation type="journal article" date="2018" name="bioRxiv">
        <title>Evidence of independent acquisition and adaption of ultra-small bacteria to human hosts across the highly diverse yet reduced genomes of the phylum Saccharibacteria.</title>
        <authorList>
            <person name="McLean J.S."/>
            <person name="Bor B."/>
            <person name="To T.T."/>
            <person name="Liu Q."/>
            <person name="Kearns K.A."/>
            <person name="Solden L.M."/>
            <person name="Wrighton K.C."/>
            <person name="He X."/>
            <person name="Shi W."/>
        </authorList>
    </citation>
    <scope>NUCLEOTIDE SEQUENCE [LARGE SCALE GENOMIC DNA]</scope>
    <source>
        <strain evidence="7 8">TM7_CMJM_G6_1_HOT_870</strain>
    </source>
</reference>
<dbReference type="InterPro" id="IPR013783">
    <property type="entry name" value="Ig-like_fold"/>
</dbReference>
<dbReference type="Pfam" id="PF17802">
    <property type="entry name" value="SpaA"/>
    <property type="match status" value="5"/>
</dbReference>
<dbReference type="InterPro" id="IPR013552">
    <property type="entry name" value="Thioester_dom"/>
</dbReference>
<organism evidence="7 8">
    <name type="scientific">Candidatus Nanogingivalis gingivitcus</name>
    <dbReference type="NCBI Taxonomy" id="2171992"/>
    <lineage>
        <taxon>Bacteria</taxon>
        <taxon>Candidatus Saccharimonadota</taxon>
        <taxon>Candidatus Nanosyncoccalia</taxon>
        <taxon>Candidatus Nanogingivales</taxon>
        <taxon>Candidatus Nanogingivalaceae</taxon>
        <taxon>Candidatus Nanogingivalis</taxon>
    </lineage>
</organism>
<evidence type="ECO:0000313" key="8">
    <source>
        <dbReference type="Proteomes" id="UP001190925"/>
    </source>
</evidence>
<keyword evidence="2" id="KW-0964">Secreted</keyword>
<keyword evidence="4" id="KW-0472">Membrane</keyword>
<dbReference type="PANTHER" id="PTHR36108:SF13">
    <property type="entry name" value="COLOSSIN-B-RELATED"/>
    <property type="match status" value="1"/>
</dbReference>
<evidence type="ECO:0000256" key="2">
    <source>
        <dbReference type="ARBA" id="ARBA00022525"/>
    </source>
</evidence>
<dbReference type="RefSeq" id="WP_129718966.1">
    <property type="nucleotide sequence ID" value="NZ_PRLK01000010.1"/>
</dbReference>
<evidence type="ECO:0000256" key="3">
    <source>
        <dbReference type="ARBA" id="ARBA00022729"/>
    </source>
</evidence>
<name>A0ABY0FHR3_9BACT</name>
<feature type="domain" description="SpaA-like prealbumin fold" evidence="6">
    <location>
        <begin position="725"/>
        <end position="813"/>
    </location>
</feature>
<dbReference type="Proteomes" id="UP001190925">
    <property type="component" value="Unassembled WGS sequence"/>
</dbReference>
<dbReference type="Pfam" id="PF08341">
    <property type="entry name" value="TED"/>
    <property type="match status" value="1"/>
</dbReference>
<feature type="domain" description="SpaA-like prealbumin fold" evidence="6">
    <location>
        <begin position="619"/>
        <end position="707"/>
    </location>
</feature>
<sequence length="950" mass="104447">MKLRNKIPLKGKFLYSALVVLFAVLTIPAIKLFTGANAATNGDYFLQASTWRTLTLAQSIGGNASYTAPVIFNDVQPLYCLNHDLEEPHSTYYDKNTAVKAAYSDPRMIGALYYGFGGKDQSLQQKHNISNDEAQWATQMAVWIHAKALGIENNTTKSIDVNDMNFDNASVGNYLKELLTKTQNVSATSATQNTSSVSLTNEQHFRENGYEVITYDITIGTGTNSNDWTFNKTAGGSDVIIEKTADNKLKIKKPIGLADTVTGTVSRDPSTIVQNTHKVGSLVLLSRDSSKQNLIQLDDETTSTTTTVPPTSFRATFVASNKDLTVEITKTDNESNRVQGVVFEVATDNAFTQNKKEITTTANGTAQAVYTVAESLNSFTLYIREKSAPAHLIKSNEVKQVTFTGNERSKQVSFVNELKTGRVEITKVDENNSPVSGVVFEIADNNNFTNSQRLTTGVNGIVNSSAIKFPANQSQVTMYVREVSAPSHLIVSNEVKTVTLNDNNRLGRVTFVNNIKKVDIRITKTLVGGGDVSGVVFEVSTNRNFPAGEVWTLQPTNNNGQTIGHNIPLKNGEISKTLWVREKSVPNHMVLNNTPKSITIQAGQTGELRFENEPKAYQSIKIIKKDETGKLVPGVVFEIADNKDFNNSIEDTTKPNGSTVLTTGILSSPNDSLSKTYYIREKSVPSHLVLSDEVKTITVKAEENATLRNVKFVTVEFINKLKRYNVELSKSDLSNSAPIEGVTLTIYKAEDKNNTNKIFEQVTDKTGKLKGLSLLPGKYKFYETHATIGYKINPNAHYFEVKNDGKVIGETNMTDERQDYDFIINKVDDKGNKVAGVVFSAKNKLTGKEVQATTDKDGIAHFHGIWGEYEIREVSAPEGLIKDEKTYTLNLNKDGSYEKIKVVNKTIPSEQPALPKTGEGKNGQSGILISMAVAFSSLLGLTVAFMVKKH</sequence>
<keyword evidence="8" id="KW-1185">Reference proteome</keyword>
<evidence type="ECO:0000256" key="4">
    <source>
        <dbReference type="SAM" id="Phobius"/>
    </source>
</evidence>
<proteinExistence type="inferred from homology"/>
<accession>A0ABY0FHR3</accession>
<keyword evidence="4" id="KW-1133">Transmembrane helix</keyword>
<evidence type="ECO:0000259" key="6">
    <source>
        <dbReference type="Pfam" id="PF17802"/>
    </source>
</evidence>
<comment type="similarity">
    <text evidence="1">Belongs to the serine-aspartate repeat-containing protein (SDr) family.</text>
</comment>
<dbReference type="Gene3D" id="2.60.40.10">
    <property type="entry name" value="Immunoglobulins"/>
    <property type="match status" value="6"/>
</dbReference>
<evidence type="ECO:0000313" key="7">
    <source>
        <dbReference type="EMBL" id="RYC72368.1"/>
    </source>
</evidence>
<dbReference type="InterPro" id="IPR041033">
    <property type="entry name" value="SpaA_PFL_dom_1"/>
</dbReference>
<evidence type="ECO:0000256" key="1">
    <source>
        <dbReference type="ARBA" id="ARBA00007257"/>
    </source>
</evidence>
<gene>
    <name evidence="7" type="ORF">G6CMJM_00575</name>
</gene>
<feature type="domain" description="SpaA-like prealbumin fold" evidence="6">
    <location>
        <begin position="822"/>
        <end position="905"/>
    </location>
</feature>
<feature type="transmembrane region" description="Helical" evidence="4">
    <location>
        <begin position="927"/>
        <end position="947"/>
    </location>
</feature>
<feature type="domain" description="SpaA-like prealbumin fold" evidence="6">
    <location>
        <begin position="421"/>
        <end position="513"/>
    </location>
</feature>
<reference evidence="7 8" key="2">
    <citation type="journal article" date="2020" name="Cell Rep.">
        <title>Acquisition and Adaptation of Ultra-small Parasitic Reduced Genome Bacteria to Mammalian Hosts.</title>
        <authorList>
            <person name="McLean J.S."/>
            <person name="Bor B."/>
            <person name="Kerns K.A."/>
            <person name="Liu Q."/>
            <person name="To T.T."/>
            <person name="Solden L."/>
            <person name="Hendrickson E.L."/>
            <person name="Wrighton K."/>
            <person name="Shi W."/>
            <person name="He X."/>
        </authorList>
    </citation>
    <scope>NUCLEOTIDE SEQUENCE [LARGE SCALE GENOMIC DNA]</scope>
    <source>
        <strain evidence="7 8">TM7_CMJM_G6_1_HOT_870</strain>
    </source>
</reference>
<dbReference type="PANTHER" id="PTHR36108">
    <property type="entry name" value="COLOSSIN-B-RELATED"/>
    <property type="match status" value="1"/>
</dbReference>
<evidence type="ECO:0000259" key="5">
    <source>
        <dbReference type="Pfam" id="PF08341"/>
    </source>
</evidence>
<dbReference type="EMBL" id="PRLK01000010">
    <property type="protein sequence ID" value="RYC72368.1"/>
    <property type="molecule type" value="Genomic_DNA"/>
</dbReference>
<protein>
    <submittedName>
        <fullName evidence="7">Uncharacterized protein</fullName>
    </submittedName>
</protein>
<keyword evidence="4" id="KW-0812">Transmembrane</keyword>